<reference evidence="3" key="1">
    <citation type="journal article" date="2019" name="Int. J. Syst. Evol. Microbiol.">
        <title>The Global Catalogue of Microorganisms (GCM) 10K type strain sequencing project: providing services to taxonomists for standard genome sequencing and annotation.</title>
        <authorList>
            <consortium name="The Broad Institute Genomics Platform"/>
            <consortium name="The Broad Institute Genome Sequencing Center for Infectious Disease"/>
            <person name="Wu L."/>
            <person name="Ma J."/>
        </authorList>
    </citation>
    <scope>NUCLEOTIDE SEQUENCE [LARGE SCALE GENOMIC DNA]</scope>
    <source>
        <strain evidence="3">TISTR 1827</strain>
    </source>
</reference>
<dbReference type="InterPro" id="IPR050259">
    <property type="entry name" value="SDR"/>
</dbReference>
<organism evidence="2 3">
    <name type="scientific">Paenibacillus thailandensis</name>
    <dbReference type="NCBI Taxonomy" id="393250"/>
    <lineage>
        <taxon>Bacteria</taxon>
        <taxon>Bacillati</taxon>
        <taxon>Bacillota</taxon>
        <taxon>Bacilli</taxon>
        <taxon>Bacillales</taxon>
        <taxon>Paenibacillaceae</taxon>
        <taxon>Paenibacillus</taxon>
    </lineage>
</organism>
<accession>A0ABW5QT04</accession>
<comment type="caution">
    <text evidence="2">The sequence shown here is derived from an EMBL/GenBank/DDBJ whole genome shotgun (WGS) entry which is preliminary data.</text>
</comment>
<dbReference type="RefSeq" id="WP_379269541.1">
    <property type="nucleotide sequence ID" value="NZ_JBHUGT010000031.1"/>
</dbReference>
<dbReference type="CDD" id="cd05233">
    <property type="entry name" value="SDR_c"/>
    <property type="match status" value="1"/>
</dbReference>
<dbReference type="PRINTS" id="PR00080">
    <property type="entry name" value="SDRFAMILY"/>
</dbReference>
<name>A0ABW5QT04_9BACL</name>
<proteinExistence type="inferred from homology"/>
<protein>
    <submittedName>
        <fullName evidence="2">SDR family oxidoreductase</fullName>
    </submittedName>
</protein>
<evidence type="ECO:0000313" key="2">
    <source>
        <dbReference type="EMBL" id="MFD2659200.1"/>
    </source>
</evidence>
<evidence type="ECO:0000313" key="3">
    <source>
        <dbReference type="Proteomes" id="UP001597493"/>
    </source>
</evidence>
<dbReference type="InterPro" id="IPR036291">
    <property type="entry name" value="NAD(P)-bd_dom_sf"/>
</dbReference>
<gene>
    <name evidence="2" type="ORF">ACFSW5_02845</name>
</gene>
<dbReference type="Proteomes" id="UP001597493">
    <property type="component" value="Unassembled WGS sequence"/>
</dbReference>
<evidence type="ECO:0000256" key="1">
    <source>
        <dbReference type="ARBA" id="ARBA00006484"/>
    </source>
</evidence>
<sequence length="267" mass="28542">MELMGKTALITGSASGLGKRVALMLAAQGANIVLNYNSSKREALDLQERLERMGVRAAAVQGDIASAEGAEKLSDEALAWSGGIDILINNAGPFVRERLLFADYETAEIARLVNGNLLGAMLLDRRVLPEMRRRRWGRIIHFGFGHAGEARAWPHRAVYAAAKTGLVSFTKSLAAEEAPNGITVNMIGPGDIRGLHKEQGIDDVAAAGLEGSAGRPGTGEDIARVVLFLCGMRSDFITGSVIDVTGGYDPIRPNIHEAANQALFRPR</sequence>
<dbReference type="PANTHER" id="PTHR42879:SF2">
    <property type="entry name" value="3-OXOACYL-[ACYL-CARRIER-PROTEIN] REDUCTASE FABG"/>
    <property type="match status" value="1"/>
</dbReference>
<dbReference type="InterPro" id="IPR002347">
    <property type="entry name" value="SDR_fam"/>
</dbReference>
<dbReference type="EMBL" id="JBHUMY010000001">
    <property type="protein sequence ID" value="MFD2659200.1"/>
    <property type="molecule type" value="Genomic_DNA"/>
</dbReference>
<dbReference type="PRINTS" id="PR00081">
    <property type="entry name" value="GDHRDH"/>
</dbReference>
<dbReference type="SUPFAM" id="SSF51735">
    <property type="entry name" value="NAD(P)-binding Rossmann-fold domains"/>
    <property type="match status" value="1"/>
</dbReference>
<keyword evidence="3" id="KW-1185">Reference proteome</keyword>
<dbReference type="Pfam" id="PF13561">
    <property type="entry name" value="adh_short_C2"/>
    <property type="match status" value="1"/>
</dbReference>
<comment type="similarity">
    <text evidence="1">Belongs to the short-chain dehydrogenases/reductases (SDR) family.</text>
</comment>
<dbReference type="Gene3D" id="3.40.50.720">
    <property type="entry name" value="NAD(P)-binding Rossmann-like Domain"/>
    <property type="match status" value="1"/>
</dbReference>
<dbReference type="PANTHER" id="PTHR42879">
    <property type="entry name" value="3-OXOACYL-(ACYL-CARRIER-PROTEIN) REDUCTASE"/>
    <property type="match status" value="1"/>
</dbReference>